<keyword evidence="6" id="KW-0418">Kinase</keyword>
<evidence type="ECO:0000313" key="14">
    <source>
        <dbReference type="Proteomes" id="UP000317722"/>
    </source>
</evidence>
<comment type="caution">
    <text evidence="13">The sequence shown here is derived from an EMBL/GenBank/DDBJ whole genome shotgun (WGS) entry which is preliminary data.</text>
</comment>
<dbReference type="GO" id="GO:0005524">
    <property type="term" value="F:ATP binding"/>
    <property type="evidence" value="ECO:0007669"/>
    <property type="project" value="UniProtKB-KW"/>
</dbReference>
<dbReference type="GO" id="GO:0000160">
    <property type="term" value="P:phosphorelay signal transduction system"/>
    <property type="evidence" value="ECO:0007669"/>
    <property type="project" value="UniProtKB-KW"/>
</dbReference>
<dbReference type="Gene3D" id="1.20.120.620">
    <property type="entry name" value="Backbone structure of the membrane domain of e. Coli histidine kinase receptor kdpd"/>
    <property type="match status" value="1"/>
</dbReference>
<feature type="transmembrane region" description="Helical" evidence="11">
    <location>
        <begin position="18"/>
        <end position="38"/>
    </location>
</feature>
<name>A0A502CPR3_9MICO</name>
<dbReference type="GO" id="GO:0016301">
    <property type="term" value="F:kinase activity"/>
    <property type="evidence" value="ECO:0007669"/>
    <property type="project" value="UniProtKB-KW"/>
</dbReference>
<keyword evidence="9" id="KW-0902">Two-component regulatory system</keyword>
<dbReference type="EMBL" id="RCZM01000005">
    <property type="protein sequence ID" value="TPG14888.1"/>
    <property type="molecule type" value="Genomic_DNA"/>
</dbReference>
<dbReference type="Proteomes" id="UP000317722">
    <property type="component" value="Unassembled WGS sequence"/>
</dbReference>
<dbReference type="AlphaFoldDB" id="A0A502CPR3"/>
<gene>
    <name evidence="13" type="ORF">EAH86_15175</name>
</gene>
<accession>A0A502CPR3</accession>
<protein>
    <submittedName>
        <fullName evidence="13">DUF4118 domain-containing protein</fullName>
    </submittedName>
</protein>
<evidence type="ECO:0000256" key="7">
    <source>
        <dbReference type="ARBA" id="ARBA00022840"/>
    </source>
</evidence>
<organism evidence="13 14">
    <name type="scientific">Pedococcus bigeumensis</name>
    <dbReference type="NCBI Taxonomy" id="433644"/>
    <lineage>
        <taxon>Bacteria</taxon>
        <taxon>Bacillati</taxon>
        <taxon>Actinomycetota</taxon>
        <taxon>Actinomycetes</taxon>
        <taxon>Micrococcales</taxon>
        <taxon>Intrasporangiaceae</taxon>
        <taxon>Pedococcus</taxon>
    </lineage>
</organism>
<evidence type="ECO:0000256" key="10">
    <source>
        <dbReference type="ARBA" id="ARBA00023136"/>
    </source>
</evidence>
<evidence type="ECO:0000256" key="2">
    <source>
        <dbReference type="ARBA" id="ARBA00022553"/>
    </source>
</evidence>
<evidence type="ECO:0000256" key="3">
    <source>
        <dbReference type="ARBA" id="ARBA00022679"/>
    </source>
</evidence>
<sequence>MRHEGMDIEQLVSQRRPWVITVAAAVPLALCAAIGAAPDSVPDASAAVALVVVIVAASATGIRAAGLAAAVSSAVWFDFFLTQPYRSFAIDSAEDIEVALLLLVVGIAVTELALWGQHQRADLSRQRGYLDGVMATAESVAQDAGASSVTSAVADRIREVLDLDRCEFVASGTVPGGPLLERDGSVTRGGSSLDVDRGGLPIDSTIVLPVRSGTAARGYFQLTAASRVARPTRDQRRVAVLLADQVAALSTV</sequence>
<evidence type="ECO:0000256" key="4">
    <source>
        <dbReference type="ARBA" id="ARBA00022692"/>
    </source>
</evidence>
<keyword evidence="5" id="KW-0547">Nucleotide-binding</keyword>
<evidence type="ECO:0000259" key="12">
    <source>
        <dbReference type="Pfam" id="PF13493"/>
    </source>
</evidence>
<reference evidence="13 14" key="1">
    <citation type="journal article" date="2019" name="Environ. Microbiol.">
        <title>Species interactions and distinct microbial communities in high Arctic permafrost affected cryosols are associated with the CH4 and CO2 gas fluxes.</title>
        <authorList>
            <person name="Altshuler I."/>
            <person name="Hamel J."/>
            <person name="Turney S."/>
            <person name="Magnuson E."/>
            <person name="Levesque R."/>
            <person name="Greer C."/>
            <person name="Whyte L.G."/>
        </authorList>
    </citation>
    <scope>NUCLEOTIDE SEQUENCE [LARGE SCALE GENOMIC DNA]</scope>
    <source>
        <strain evidence="13 14">S9.3A</strain>
    </source>
</reference>
<feature type="transmembrane region" description="Helical" evidence="11">
    <location>
        <begin position="98"/>
        <end position="116"/>
    </location>
</feature>
<dbReference type="OrthoDB" id="3696881at2"/>
<comment type="subcellular location">
    <subcellularLocation>
        <location evidence="1">Membrane</location>
        <topology evidence="1">Multi-pass membrane protein</topology>
    </subcellularLocation>
</comment>
<feature type="transmembrane region" description="Helical" evidence="11">
    <location>
        <begin position="44"/>
        <end position="77"/>
    </location>
</feature>
<keyword evidence="10 11" id="KW-0472">Membrane</keyword>
<evidence type="ECO:0000256" key="11">
    <source>
        <dbReference type="SAM" id="Phobius"/>
    </source>
</evidence>
<keyword evidence="14" id="KW-1185">Reference proteome</keyword>
<evidence type="ECO:0000256" key="8">
    <source>
        <dbReference type="ARBA" id="ARBA00022989"/>
    </source>
</evidence>
<dbReference type="Pfam" id="PF13493">
    <property type="entry name" value="DUF4118"/>
    <property type="match status" value="1"/>
</dbReference>
<evidence type="ECO:0000313" key="13">
    <source>
        <dbReference type="EMBL" id="TPG14888.1"/>
    </source>
</evidence>
<dbReference type="InterPro" id="IPR038318">
    <property type="entry name" value="KdpD_sf"/>
</dbReference>
<proteinExistence type="predicted"/>
<keyword evidence="7" id="KW-0067">ATP-binding</keyword>
<dbReference type="InterPro" id="IPR025201">
    <property type="entry name" value="KdpD_TM"/>
</dbReference>
<keyword evidence="8 11" id="KW-1133">Transmembrane helix</keyword>
<evidence type="ECO:0000256" key="5">
    <source>
        <dbReference type="ARBA" id="ARBA00022741"/>
    </source>
</evidence>
<keyword evidence="4 11" id="KW-0812">Transmembrane</keyword>
<evidence type="ECO:0000256" key="1">
    <source>
        <dbReference type="ARBA" id="ARBA00004141"/>
    </source>
</evidence>
<evidence type="ECO:0000256" key="9">
    <source>
        <dbReference type="ARBA" id="ARBA00023012"/>
    </source>
</evidence>
<feature type="domain" description="Sensor protein KdpD transmembrane" evidence="12">
    <location>
        <begin position="23"/>
        <end position="125"/>
    </location>
</feature>
<evidence type="ECO:0000256" key="6">
    <source>
        <dbReference type="ARBA" id="ARBA00022777"/>
    </source>
</evidence>
<keyword evidence="2" id="KW-0597">Phosphoprotein</keyword>
<dbReference type="GO" id="GO:0016020">
    <property type="term" value="C:membrane"/>
    <property type="evidence" value="ECO:0007669"/>
    <property type="project" value="UniProtKB-SubCell"/>
</dbReference>
<keyword evidence="3" id="KW-0808">Transferase</keyword>